<gene>
    <name evidence="4" type="primary">modA</name>
    <name evidence="4" type="ORF">ACFOGI_10115</name>
</gene>
<name>A0ABV7CWR3_9BACI</name>
<comment type="similarity">
    <text evidence="1">Belongs to the bacterial solute-binding protein ModA family.</text>
</comment>
<dbReference type="PANTHER" id="PTHR30632">
    <property type="entry name" value="MOLYBDATE-BINDING PERIPLASMIC PROTEIN"/>
    <property type="match status" value="1"/>
</dbReference>
<dbReference type="EMBL" id="JBHRSA010000041">
    <property type="protein sequence ID" value="MFC3040600.1"/>
    <property type="molecule type" value="Genomic_DNA"/>
</dbReference>
<evidence type="ECO:0000256" key="3">
    <source>
        <dbReference type="ARBA" id="ARBA00022729"/>
    </source>
</evidence>
<dbReference type="PANTHER" id="PTHR30632:SF0">
    <property type="entry name" value="SULFATE-BINDING PROTEIN"/>
    <property type="match status" value="1"/>
</dbReference>
<evidence type="ECO:0000256" key="1">
    <source>
        <dbReference type="ARBA" id="ARBA00009175"/>
    </source>
</evidence>
<organism evidence="4 5">
    <name type="scientific">Virgibacillus xinjiangensis</name>
    <dbReference type="NCBI Taxonomy" id="393090"/>
    <lineage>
        <taxon>Bacteria</taxon>
        <taxon>Bacillati</taxon>
        <taxon>Bacillota</taxon>
        <taxon>Bacilli</taxon>
        <taxon>Bacillales</taxon>
        <taxon>Bacillaceae</taxon>
        <taxon>Virgibacillus</taxon>
    </lineage>
</organism>
<dbReference type="NCBIfam" id="TIGR01256">
    <property type="entry name" value="modA"/>
    <property type="match status" value="1"/>
</dbReference>
<comment type="caution">
    <text evidence="4">The sequence shown here is derived from an EMBL/GenBank/DDBJ whole genome shotgun (WGS) entry which is preliminary data.</text>
</comment>
<evidence type="ECO:0000256" key="2">
    <source>
        <dbReference type="ARBA" id="ARBA00022723"/>
    </source>
</evidence>
<keyword evidence="3" id="KW-0732">Signal</keyword>
<dbReference type="SUPFAM" id="SSF53850">
    <property type="entry name" value="Periplasmic binding protein-like II"/>
    <property type="match status" value="1"/>
</dbReference>
<evidence type="ECO:0000313" key="5">
    <source>
        <dbReference type="Proteomes" id="UP001595279"/>
    </source>
</evidence>
<dbReference type="Pfam" id="PF13531">
    <property type="entry name" value="SBP_bac_11"/>
    <property type="match status" value="1"/>
</dbReference>
<evidence type="ECO:0000313" key="4">
    <source>
        <dbReference type="EMBL" id="MFC3040600.1"/>
    </source>
</evidence>
<dbReference type="InterPro" id="IPR005950">
    <property type="entry name" value="ModA"/>
</dbReference>
<protein>
    <submittedName>
        <fullName evidence="4">Molybdate ABC transporter substrate-binding protein</fullName>
    </submittedName>
</protein>
<dbReference type="InterPro" id="IPR050682">
    <property type="entry name" value="ModA/WtpA"/>
</dbReference>
<dbReference type="RefSeq" id="WP_390271986.1">
    <property type="nucleotide sequence ID" value="NZ_JBHRSA010000041.1"/>
</dbReference>
<proteinExistence type="inferred from homology"/>
<dbReference type="Proteomes" id="UP001595279">
    <property type="component" value="Unassembled WGS sequence"/>
</dbReference>
<keyword evidence="5" id="KW-1185">Reference proteome</keyword>
<reference evidence="5" key="1">
    <citation type="journal article" date="2019" name="Int. J. Syst. Evol. Microbiol.">
        <title>The Global Catalogue of Microorganisms (GCM) 10K type strain sequencing project: providing services to taxonomists for standard genome sequencing and annotation.</title>
        <authorList>
            <consortium name="The Broad Institute Genomics Platform"/>
            <consortium name="The Broad Institute Genome Sequencing Center for Infectious Disease"/>
            <person name="Wu L."/>
            <person name="Ma J."/>
        </authorList>
    </citation>
    <scope>NUCLEOTIDE SEQUENCE [LARGE SCALE GENOMIC DNA]</scope>
    <source>
        <strain evidence="5">KCTC 13128</strain>
    </source>
</reference>
<accession>A0ABV7CWR3</accession>
<sequence length="262" mass="28948">MIAFVITLLFVMAGWKTFMDVAPDGKTELTVSAASSMMDSLMEVKEAFEKEEPQIDITYNFGGSGTLRRQIEQGAPIDVFFSASKREYTRLDEAGMIVNGIALLQNRLAVVVPEGAADRSFDDFVRSERKLALGTPKAVPAGTYAQEALEKRGDWAPLEDRIVFAKDATHVLTLVEKGSVGAGIVYMSDIQDEQGIRVLEEIDETLHTPIEYTAAVIGNREGQDEHTMTAAKRFLKFVQSEESMETFRRYGFEATSGKGVID</sequence>
<dbReference type="PIRSF" id="PIRSF004846">
    <property type="entry name" value="ModA"/>
    <property type="match status" value="1"/>
</dbReference>
<keyword evidence="2" id="KW-0479">Metal-binding</keyword>
<dbReference type="Gene3D" id="3.40.190.10">
    <property type="entry name" value="Periplasmic binding protein-like II"/>
    <property type="match status" value="2"/>
</dbReference>